<protein>
    <recommendedName>
        <fullName evidence="1">Sacsin/Nov domain-containing protein</fullName>
    </recommendedName>
</protein>
<accession>A0A507CCQ0</accession>
<dbReference type="Pfam" id="PF12449">
    <property type="entry name" value="DUF3684"/>
    <property type="match status" value="1"/>
</dbReference>
<proteinExistence type="predicted"/>
<dbReference type="Pfam" id="PF25794">
    <property type="entry name" value="SACS"/>
    <property type="match status" value="1"/>
</dbReference>
<dbReference type="PANTHER" id="PTHR47839">
    <property type="entry name" value="DOMAIN PROTEIN, PUTATIVE (AFU_ORTHOLOGUE AFUA_6G04830)-RELATED"/>
    <property type="match status" value="1"/>
</dbReference>
<dbReference type="InterPro" id="IPR058210">
    <property type="entry name" value="SACS/Nov_dom"/>
</dbReference>
<dbReference type="InterPro" id="IPR022155">
    <property type="entry name" value="DUF3684"/>
</dbReference>
<evidence type="ECO:0000313" key="3">
    <source>
        <dbReference type="Proteomes" id="UP000320475"/>
    </source>
</evidence>
<dbReference type="OrthoDB" id="10031156at2759"/>
<dbReference type="Proteomes" id="UP000320475">
    <property type="component" value="Unassembled WGS sequence"/>
</dbReference>
<dbReference type="EMBL" id="QEAM01000644">
    <property type="protein sequence ID" value="TPX37392.1"/>
    <property type="molecule type" value="Genomic_DNA"/>
</dbReference>
<dbReference type="Gene3D" id="3.30.565.10">
    <property type="entry name" value="Histidine kinase-like ATPase, C-terminal domain"/>
    <property type="match status" value="1"/>
</dbReference>
<organism evidence="2 3">
    <name type="scientific">Synchytrium endobioticum</name>
    <dbReference type="NCBI Taxonomy" id="286115"/>
    <lineage>
        <taxon>Eukaryota</taxon>
        <taxon>Fungi</taxon>
        <taxon>Fungi incertae sedis</taxon>
        <taxon>Chytridiomycota</taxon>
        <taxon>Chytridiomycota incertae sedis</taxon>
        <taxon>Chytridiomycetes</taxon>
        <taxon>Synchytriales</taxon>
        <taxon>Synchytriaceae</taxon>
        <taxon>Synchytrium</taxon>
    </lineage>
</organism>
<feature type="non-terminal residue" evidence="2">
    <location>
        <position position="514"/>
    </location>
</feature>
<evidence type="ECO:0000313" key="2">
    <source>
        <dbReference type="EMBL" id="TPX37392.1"/>
    </source>
</evidence>
<dbReference type="PANTHER" id="PTHR47839:SF1">
    <property type="entry name" value="DOMAIN PROTEIN, PUTATIVE (AFU_ORTHOLOGUE AFUA_6G04830)-RELATED"/>
    <property type="match status" value="1"/>
</dbReference>
<sequence>MDYLSKLGVNVARAQVSPIRFNQRGLIDKILARYSSEFTIFRELLQNSNDAKAKQVTITFESSPTARTSAVSITFTNNGESFKYEDWERLRTVADGNPDVTKIGFFGVGFYSLFSICDEPVVVSKGRCMAFHWDANELNTLTDTVASAEEGSTFFLKLRKPLDIPKTEDFGKFLATSLAFTQFLNEVVVKIDKDTIFHLKKEEKEVKDVVMDTQKYRTASPKNMLTIEHLQVVSTNWEVLSFNGSGSGISVPMSTNVARARFRCNVTKEFSQEIERATHKGVSACTPLQIMWTPYSSSVASPKGNVGAVFSDLILSPRTQGRVFIGFPTSQTTGCSMHLSAHFIPTVERESIDFVDPALKVWNEEMLEAAGLVSRMVYEATMDTIDQEYRKSSVTDGVAMGAHALASFYFRDSTPIPLVCQTLSKTFQASCFKPLRIISSMGVFPVHQVYSLNDLVMSNFIKHTPFVPNSVRADYGYVIDSLVKLGLRTGDFEVLTSELSRRAFPDEEFVALVQ</sequence>
<dbReference type="NCBIfam" id="NF047352">
    <property type="entry name" value="P_loop_sacsin"/>
    <property type="match status" value="1"/>
</dbReference>
<reference evidence="2 3" key="1">
    <citation type="journal article" date="2019" name="Sci. Rep.">
        <title>Comparative genomics of chytrid fungi reveal insights into the obligate biotrophic and pathogenic lifestyle of Synchytrium endobioticum.</title>
        <authorList>
            <person name="van de Vossenberg B.T.L.H."/>
            <person name="Warris S."/>
            <person name="Nguyen H.D.T."/>
            <person name="van Gent-Pelzer M.P.E."/>
            <person name="Joly D.L."/>
            <person name="van de Geest H.C."/>
            <person name="Bonants P.J.M."/>
            <person name="Smith D.S."/>
            <person name="Levesque C.A."/>
            <person name="van der Lee T.A.J."/>
        </authorList>
    </citation>
    <scope>NUCLEOTIDE SEQUENCE [LARGE SCALE GENOMIC DNA]</scope>
    <source>
        <strain evidence="2 3">LEV6574</strain>
    </source>
</reference>
<feature type="domain" description="Sacsin/Nov" evidence="1">
    <location>
        <begin position="27"/>
        <end position="132"/>
    </location>
</feature>
<comment type="caution">
    <text evidence="2">The sequence shown here is derived from an EMBL/GenBank/DDBJ whole genome shotgun (WGS) entry which is preliminary data.</text>
</comment>
<dbReference type="AlphaFoldDB" id="A0A507CCQ0"/>
<evidence type="ECO:0000259" key="1">
    <source>
        <dbReference type="Pfam" id="PF25794"/>
    </source>
</evidence>
<dbReference type="InterPro" id="IPR036890">
    <property type="entry name" value="HATPase_C_sf"/>
</dbReference>
<dbReference type="SUPFAM" id="SSF55874">
    <property type="entry name" value="ATPase domain of HSP90 chaperone/DNA topoisomerase II/histidine kinase"/>
    <property type="match status" value="1"/>
</dbReference>
<name>A0A507CCQ0_9FUNG</name>
<gene>
    <name evidence="2" type="ORF">SeLEV6574_g07889</name>
</gene>